<evidence type="ECO:0000256" key="1">
    <source>
        <dbReference type="SAM" id="Coils"/>
    </source>
</evidence>
<name>A0A6A0A886_HAELA</name>
<accession>A0A6A0A886</accession>
<dbReference type="AlphaFoldDB" id="A0A6A0A886"/>
<keyword evidence="4" id="KW-1185">Reference proteome</keyword>
<feature type="region of interest" description="Disordered" evidence="2">
    <location>
        <begin position="1"/>
        <end position="56"/>
    </location>
</feature>
<organism evidence="3 4">
    <name type="scientific">Haematococcus lacustris</name>
    <name type="common">Green alga</name>
    <name type="synonym">Haematococcus pluvialis</name>
    <dbReference type="NCBI Taxonomy" id="44745"/>
    <lineage>
        <taxon>Eukaryota</taxon>
        <taxon>Viridiplantae</taxon>
        <taxon>Chlorophyta</taxon>
        <taxon>core chlorophytes</taxon>
        <taxon>Chlorophyceae</taxon>
        <taxon>CS clade</taxon>
        <taxon>Chlamydomonadales</taxon>
        <taxon>Haematococcaceae</taxon>
        <taxon>Haematococcus</taxon>
    </lineage>
</organism>
<feature type="non-terminal residue" evidence="3">
    <location>
        <position position="212"/>
    </location>
</feature>
<reference evidence="3 4" key="1">
    <citation type="submission" date="2020-02" db="EMBL/GenBank/DDBJ databases">
        <title>Draft genome sequence of Haematococcus lacustris strain NIES-144.</title>
        <authorList>
            <person name="Morimoto D."/>
            <person name="Nakagawa S."/>
            <person name="Yoshida T."/>
            <person name="Sawayama S."/>
        </authorList>
    </citation>
    <scope>NUCLEOTIDE SEQUENCE [LARGE SCALE GENOMIC DNA]</scope>
    <source>
        <strain evidence="3 4">NIES-144</strain>
    </source>
</reference>
<evidence type="ECO:0000256" key="2">
    <source>
        <dbReference type="SAM" id="MobiDB-lite"/>
    </source>
</evidence>
<sequence length="212" mass="23317">MSVEPADTASNSGHCSHPATPEPSAPSRDDDPDPSQLIKPHIPNGPHTLTSEEHAGQPKSCCEALWQVRASTMQATHDMAVEQKELLEQQLLTLRRQVEELLLDRVGLEKQVLEAQLKQQPAEEAKELLSGGSSSSHRRLPGSLLTHGAIAFSLHDWERVQLKALKAERALELALLLSDETVRRLRRQLTALLQIEPELGHGQRAGSSSHSQ</sequence>
<evidence type="ECO:0000313" key="3">
    <source>
        <dbReference type="EMBL" id="GFH28815.1"/>
    </source>
</evidence>
<evidence type="ECO:0000313" key="4">
    <source>
        <dbReference type="Proteomes" id="UP000485058"/>
    </source>
</evidence>
<feature type="coiled-coil region" evidence="1">
    <location>
        <begin position="77"/>
        <end position="111"/>
    </location>
</feature>
<feature type="non-terminal residue" evidence="3">
    <location>
        <position position="1"/>
    </location>
</feature>
<keyword evidence="1" id="KW-0175">Coiled coil</keyword>
<gene>
    <name evidence="3" type="ORF">HaLaN_27366</name>
</gene>
<proteinExistence type="predicted"/>
<protein>
    <submittedName>
        <fullName evidence="3">Uncharacterized protein</fullName>
    </submittedName>
</protein>
<dbReference type="EMBL" id="BLLF01004049">
    <property type="protein sequence ID" value="GFH28815.1"/>
    <property type="molecule type" value="Genomic_DNA"/>
</dbReference>
<dbReference type="Proteomes" id="UP000485058">
    <property type="component" value="Unassembled WGS sequence"/>
</dbReference>
<comment type="caution">
    <text evidence="3">The sequence shown here is derived from an EMBL/GenBank/DDBJ whole genome shotgun (WGS) entry which is preliminary data.</text>
</comment>